<reference evidence="1 2" key="1">
    <citation type="submission" date="2023-03" db="EMBL/GenBank/DDBJ databases">
        <title>Novel Species.</title>
        <authorList>
            <person name="Ma S."/>
        </authorList>
    </citation>
    <scope>NUCLEOTIDE SEQUENCE [LARGE SCALE GENOMIC DNA]</scope>
    <source>
        <strain evidence="1 2">B11</strain>
    </source>
</reference>
<sequence>MPDCNLKANLAKCTCSYPTCSRKGKCCECVMYHRAHGELPGCFFPEDVERTYDRSIKRFIEAYS</sequence>
<protein>
    <submittedName>
        <fullName evidence="1">DUF6485 family protein</fullName>
    </submittedName>
</protein>
<dbReference type="Pfam" id="PF20095">
    <property type="entry name" value="DUF6485"/>
    <property type="match status" value="1"/>
</dbReference>
<keyword evidence="2" id="KW-1185">Reference proteome</keyword>
<accession>A0ABZ2YDD7</accession>
<evidence type="ECO:0000313" key="1">
    <source>
        <dbReference type="EMBL" id="WZL76176.1"/>
    </source>
</evidence>
<dbReference type="EMBL" id="CP121689">
    <property type="protein sequence ID" value="WZL76176.1"/>
    <property type="molecule type" value="Genomic_DNA"/>
</dbReference>
<gene>
    <name evidence="1" type="ORF">QBE54_00140</name>
</gene>
<dbReference type="Proteomes" id="UP001461341">
    <property type="component" value="Chromosome"/>
</dbReference>
<dbReference type="RefSeq" id="WP_369018334.1">
    <property type="nucleotide sequence ID" value="NZ_CP121689.1"/>
</dbReference>
<evidence type="ECO:0000313" key="2">
    <source>
        <dbReference type="Proteomes" id="UP001461341"/>
    </source>
</evidence>
<name>A0ABZ2YDD7_9BACT</name>
<proteinExistence type="predicted"/>
<organism evidence="1 2">
    <name type="scientific">Thermatribacter velox</name>
    <dbReference type="NCBI Taxonomy" id="3039681"/>
    <lineage>
        <taxon>Bacteria</taxon>
        <taxon>Pseudomonadati</taxon>
        <taxon>Atribacterota</taxon>
        <taxon>Atribacteria</taxon>
        <taxon>Atribacterales</taxon>
        <taxon>Thermatribacteraceae</taxon>
        <taxon>Thermatribacter</taxon>
    </lineage>
</organism>